<feature type="compositionally biased region" description="Low complexity" evidence="1">
    <location>
        <begin position="30"/>
        <end position="43"/>
    </location>
</feature>
<dbReference type="EMBL" id="CAJOBS010020423">
    <property type="protein sequence ID" value="CAF4968547.1"/>
    <property type="molecule type" value="Genomic_DNA"/>
</dbReference>
<organism evidence="2 3">
    <name type="scientific">Rotaria socialis</name>
    <dbReference type="NCBI Taxonomy" id="392032"/>
    <lineage>
        <taxon>Eukaryota</taxon>
        <taxon>Metazoa</taxon>
        <taxon>Spiralia</taxon>
        <taxon>Gnathifera</taxon>
        <taxon>Rotifera</taxon>
        <taxon>Eurotatoria</taxon>
        <taxon>Bdelloidea</taxon>
        <taxon>Philodinida</taxon>
        <taxon>Philodinidae</taxon>
        <taxon>Rotaria</taxon>
    </lineage>
</organism>
<accession>A0A821YS37</accession>
<feature type="compositionally biased region" description="Polar residues" evidence="1">
    <location>
        <begin position="1"/>
        <end position="13"/>
    </location>
</feature>
<dbReference type="AlphaFoldDB" id="A0A821YS37"/>
<name>A0A821YS37_9BILA</name>
<reference evidence="2" key="1">
    <citation type="submission" date="2021-02" db="EMBL/GenBank/DDBJ databases">
        <authorList>
            <person name="Nowell W R."/>
        </authorList>
    </citation>
    <scope>NUCLEOTIDE SEQUENCE</scope>
</reference>
<dbReference type="Proteomes" id="UP000663838">
    <property type="component" value="Unassembled WGS sequence"/>
</dbReference>
<feature type="non-terminal residue" evidence="2">
    <location>
        <position position="1"/>
    </location>
</feature>
<feature type="non-terminal residue" evidence="2">
    <location>
        <position position="90"/>
    </location>
</feature>
<evidence type="ECO:0000313" key="2">
    <source>
        <dbReference type="EMBL" id="CAF4968547.1"/>
    </source>
</evidence>
<evidence type="ECO:0000256" key="1">
    <source>
        <dbReference type="SAM" id="MobiDB-lite"/>
    </source>
</evidence>
<gene>
    <name evidence="2" type="ORF">TOA249_LOCUS34471</name>
</gene>
<feature type="compositionally biased region" description="Low complexity" evidence="1">
    <location>
        <begin position="81"/>
        <end position="90"/>
    </location>
</feature>
<feature type="compositionally biased region" description="Basic residues" evidence="1">
    <location>
        <begin position="19"/>
        <end position="29"/>
    </location>
</feature>
<feature type="region of interest" description="Disordered" evidence="1">
    <location>
        <begin position="1"/>
        <end position="90"/>
    </location>
</feature>
<sequence length="90" mass="10171">DQSTDSNPSSYLRQPNILHKPHASHHPHHTSTSTSRSSLVPTSQISPHHGSPYMFHNIHSSPVNTSSSQQSSPHHHHHQQQHYSQQRSSH</sequence>
<protein>
    <submittedName>
        <fullName evidence="2">Uncharacterized protein</fullName>
    </submittedName>
</protein>
<proteinExistence type="predicted"/>
<evidence type="ECO:0000313" key="3">
    <source>
        <dbReference type="Proteomes" id="UP000663838"/>
    </source>
</evidence>
<comment type="caution">
    <text evidence="2">The sequence shown here is derived from an EMBL/GenBank/DDBJ whole genome shotgun (WGS) entry which is preliminary data.</text>
</comment>